<evidence type="ECO:0000256" key="3">
    <source>
        <dbReference type="ARBA" id="ARBA00022519"/>
    </source>
</evidence>
<organism evidence="7 8">
    <name type="scientific">Eiseniibacteriota bacterium</name>
    <dbReference type="NCBI Taxonomy" id="2212470"/>
    <lineage>
        <taxon>Bacteria</taxon>
        <taxon>Candidatus Eiseniibacteriota</taxon>
    </lineage>
</organism>
<dbReference type="GO" id="GO:0009247">
    <property type="term" value="P:glycolipid biosynthetic process"/>
    <property type="evidence" value="ECO:0007669"/>
    <property type="project" value="UniProtKB-ARBA"/>
</dbReference>
<evidence type="ECO:0000256" key="2">
    <source>
        <dbReference type="ARBA" id="ARBA00022475"/>
    </source>
</evidence>
<dbReference type="EMBL" id="VBPB01000106">
    <property type="protein sequence ID" value="TMQ72489.1"/>
    <property type="molecule type" value="Genomic_DNA"/>
</dbReference>
<gene>
    <name evidence="7" type="ORF">E6K81_07225</name>
</gene>
<dbReference type="GO" id="GO:0016746">
    <property type="term" value="F:acyltransferase activity"/>
    <property type="evidence" value="ECO:0007669"/>
    <property type="project" value="UniProtKB-KW"/>
</dbReference>
<keyword evidence="3" id="KW-0997">Cell inner membrane</keyword>
<evidence type="ECO:0000256" key="5">
    <source>
        <dbReference type="ARBA" id="ARBA00023136"/>
    </source>
</evidence>
<keyword evidence="2" id="KW-1003">Cell membrane</keyword>
<dbReference type="Proteomes" id="UP000319771">
    <property type="component" value="Unassembled WGS sequence"/>
</dbReference>
<evidence type="ECO:0000256" key="1">
    <source>
        <dbReference type="ARBA" id="ARBA00004533"/>
    </source>
</evidence>
<keyword evidence="4" id="KW-0808">Transferase</keyword>
<sequence length="297" mass="33237">MSRRLYGWLTAVMASVPLSLGYLLADALTEVHYRLFPARRHAALANLAVILPRASRRERVAIARDMMRSHNRMMFEFFRLPHLGRSELLEAVDVAGREHLEQAVARRRGVIITCTHVGNWELAAVVLAQWGYVLHAVAGVQLARWLTPAVRETKSELAIHTVAPEDGFRKLLRALEHNDLVALMVDGDQFSHGTRLDLFGRETSFPAGPAVLAQRTGALILCGYCERVRPGRFRIVIEPPLDPAAFPDSTSLIAAVARTSERHIREHLGQWCIFRPLWEVLPDRAAEPAAAERSVEA</sequence>
<reference evidence="7 8" key="1">
    <citation type="journal article" date="2019" name="Nat. Microbiol.">
        <title>Mediterranean grassland soil C-N compound turnover is dependent on rainfall and depth, and is mediated by genomically divergent microorganisms.</title>
        <authorList>
            <person name="Diamond S."/>
            <person name="Andeer P.F."/>
            <person name="Li Z."/>
            <person name="Crits-Christoph A."/>
            <person name="Burstein D."/>
            <person name="Anantharaman K."/>
            <person name="Lane K.R."/>
            <person name="Thomas B.C."/>
            <person name="Pan C."/>
            <person name="Northen T.R."/>
            <person name="Banfield J.F."/>
        </authorList>
    </citation>
    <scope>NUCLEOTIDE SEQUENCE [LARGE SCALE GENOMIC DNA]</scope>
    <source>
        <strain evidence="7">WS_11</strain>
    </source>
</reference>
<dbReference type="CDD" id="cd07984">
    <property type="entry name" value="LPLAT_LABLAT-like"/>
    <property type="match status" value="1"/>
</dbReference>
<accession>A0A538U9U0</accession>
<keyword evidence="6" id="KW-0012">Acyltransferase</keyword>
<keyword evidence="5" id="KW-0472">Membrane</keyword>
<dbReference type="GO" id="GO:0005886">
    <property type="term" value="C:plasma membrane"/>
    <property type="evidence" value="ECO:0007669"/>
    <property type="project" value="UniProtKB-SubCell"/>
</dbReference>
<dbReference type="InterPro" id="IPR004960">
    <property type="entry name" value="LipA_acyltrans"/>
</dbReference>
<dbReference type="PANTHER" id="PTHR30606:SF10">
    <property type="entry name" value="PHOSPHATIDYLINOSITOL MANNOSIDE ACYLTRANSFERASE"/>
    <property type="match status" value="1"/>
</dbReference>
<comment type="subcellular location">
    <subcellularLocation>
        <location evidence="1">Cell inner membrane</location>
    </subcellularLocation>
</comment>
<evidence type="ECO:0000256" key="6">
    <source>
        <dbReference type="ARBA" id="ARBA00023315"/>
    </source>
</evidence>
<evidence type="ECO:0008006" key="9">
    <source>
        <dbReference type="Google" id="ProtNLM"/>
    </source>
</evidence>
<protein>
    <recommendedName>
        <fullName evidence="9">Lysophospholipid acyltransferase family protein</fullName>
    </recommendedName>
</protein>
<comment type="caution">
    <text evidence="7">The sequence shown here is derived from an EMBL/GenBank/DDBJ whole genome shotgun (WGS) entry which is preliminary data.</text>
</comment>
<evidence type="ECO:0000313" key="8">
    <source>
        <dbReference type="Proteomes" id="UP000319771"/>
    </source>
</evidence>
<dbReference type="AlphaFoldDB" id="A0A538U9U0"/>
<evidence type="ECO:0000256" key="4">
    <source>
        <dbReference type="ARBA" id="ARBA00022679"/>
    </source>
</evidence>
<dbReference type="PANTHER" id="PTHR30606">
    <property type="entry name" value="LIPID A BIOSYNTHESIS LAUROYL ACYLTRANSFERASE"/>
    <property type="match status" value="1"/>
</dbReference>
<dbReference type="Pfam" id="PF03279">
    <property type="entry name" value="Lip_A_acyltrans"/>
    <property type="match status" value="1"/>
</dbReference>
<proteinExistence type="predicted"/>
<name>A0A538U9U0_UNCEI</name>
<evidence type="ECO:0000313" key="7">
    <source>
        <dbReference type="EMBL" id="TMQ72489.1"/>
    </source>
</evidence>